<dbReference type="Proteomes" id="UP000270094">
    <property type="component" value="Unassembled WGS sequence"/>
</dbReference>
<evidence type="ECO:0000313" key="1">
    <source>
        <dbReference type="EMBL" id="VDM76023.1"/>
    </source>
</evidence>
<organism evidence="1 2">
    <name type="scientific">Strongylus vulgaris</name>
    <name type="common">Blood worm</name>
    <dbReference type="NCBI Taxonomy" id="40348"/>
    <lineage>
        <taxon>Eukaryota</taxon>
        <taxon>Metazoa</taxon>
        <taxon>Ecdysozoa</taxon>
        <taxon>Nematoda</taxon>
        <taxon>Chromadorea</taxon>
        <taxon>Rhabditida</taxon>
        <taxon>Rhabditina</taxon>
        <taxon>Rhabditomorpha</taxon>
        <taxon>Strongyloidea</taxon>
        <taxon>Strongylidae</taxon>
        <taxon>Strongylus</taxon>
    </lineage>
</organism>
<gene>
    <name evidence="1" type="ORF">SVUK_LOCUS11021</name>
</gene>
<dbReference type="EMBL" id="UYYB01096213">
    <property type="protein sequence ID" value="VDM76023.1"/>
    <property type="molecule type" value="Genomic_DNA"/>
</dbReference>
<reference evidence="1 2" key="1">
    <citation type="submission" date="2018-11" db="EMBL/GenBank/DDBJ databases">
        <authorList>
            <consortium name="Pathogen Informatics"/>
        </authorList>
    </citation>
    <scope>NUCLEOTIDE SEQUENCE [LARGE SCALE GENOMIC DNA]</scope>
</reference>
<name>A0A3P7J677_STRVU</name>
<keyword evidence="2" id="KW-1185">Reference proteome</keyword>
<evidence type="ECO:0000313" key="2">
    <source>
        <dbReference type="Proteomes" id="UP000270094"/>
    </source>
</evidence>
<sequence length="86" mass="9921">MLVLNCGGDVREVQVHYSLPAENSAGPSAQRTCQPIWSVAFLEDVWLREDSTPKFLVSICRLSLYMTSPSMRCLRDVFRWYAKTRH</sequence>
<accession>A0A3P7J677</accession>
<protein>
    <submittedName>
        <fullName evidence="1">Uncharacterized protein</fullName>
    </submittedName>
</protein>
<dbReference type="AlphaFoldDB" id="A0A3P7J677"/>
<proteinExistence type="predicted"/>